<protein>
    <submittedName>
        <fullName evidence="2">CDP-paratose 2-epimerase</fullName>
    </submittedName>
</protein>
<sequence length="340" mass="38370">MKYLITGGCGFLGSNLAEEVLQRGDELVIFDNLSRYGSKKNLLWLKSIGDFTFIHGDIRNANDVDVLISHEMPDVIFHLAGQVAMTTSIQNPRKDFEINALGTFNLLDAVRKYSAHSAVIYSSTNKVYGDLEWLTYEEKEERYEITEYPNGLPESIPLSFSSPYGCSKGSADQYMIDFHRIFDLKTVVFRHSSMYGGRQFSTTDQGWIGWFCEQALKTANHGIREPFTISGNGKQVRDVLHAKDMVDVYFLAAANVDTIQGEVFNIGGGITNSLSLLELFHILENKLNITLEYKNLPPRACDQKVFVADIQKAKELIGWNPKIDTISGISMMLEWTQHII</sequence>
<dbReference type="EMBL" id="PFPJ01000064">
    <property type="protein sequence ID" value="PIZ92923.1"/>
    <property type="molecule type" value="Genomic_DNA"/>
</dbReference>
<evidence type="ECO:0000259" key="1">
    <source>
        <dbReference type="Pfam" id="PF16363"/>
    </source>
</evidence>
<dbReference type="Proteomes" id="UP000228750">
    <property type="component" value="Unassembled WGS sequence"/>
</dbReference>
<dbReference type="SUPFAM" id="SSF51735">
    <property type="entry name" value="NAD(P)-binding Rossmann-fold domains"/>
    <property type="match status" value="1"/>
</dbReference>
<evidence type="ECO:0000313" key="2">
    <source>
        <dbReference type="EMBL" id="PIZ92923.1"/>
    </source>
</evidence>
<proteinExistence type="predicted"/>
<feature type="domain" description="NAD(P)-binding" evidence="1">
    <location>
        <begin position="4"/>
        <end position="332"/>
    </location>
</feature>
<accession>A0A2M7V381</accession>
<gene>
    <name evidence="2" type="ORF">COX82_03595</name>
</gene>
<reference evidence="3" key="1">
    <citation type="submission" date="2017-09" db="EMBL/GenBank/DDBJ databases">
        <title>Depth-based differentiation of microbial function through sediment-hosted aquifers and enrichment of novel symbionts in the deep terrestrial subsurface.</title>
        <authorList>
            <person name="Probst A.J."/>
            <person name="Ladd B."/>
            <person name="Jarett J.K."/>
            <person name="Geller-Mcgrath D.E."/>
            <person name="Sieber C.M.K."/>
            <person name="Emerson J.B."/>
            <person name="Anantharaman K."/>
            <person name="Thomas B.C."/>
            <person name="Malmstrom R."/>
            <person name="Stieglmeier M."/>
            <person name="Klingl A."/>
            <person name="Woyke T."/>
            <person name="Ryan C.M."/>
            <person name="Banfield J.F."/>
        </authorList>
    </citation>
    <scope>NUCLEOTIDE SEQUENCE [LARGE SCALE GENOMIC DNA]</scope>
</reference>
<dbReference type="Gene3D" id="3.40.50.720">
    <property type="entry name" value="NAD(P)-binding Rossmann-like Domain"/>
    <property type="match status" value="1"/>
</dbReference>
<dbReference type="PANTHER" id="PTHR43000">
    <property type="entry name" value="DTDP-D-GLUCOSE 4,6-DEHYDRATASE-RELATED"/>
    <property type="match status" value="1"/>
</dbReference>
<dbReference type="AlphaFoldDB" id="A0A2M7V381"/>
<name>A0A2M7V381_9BACT</name>
<dbReference type="InterPro" id="IPR036291">
    <property type="entry name" value="NAD(P)-bd_dom_sf"/>
</dbReference>
<dbReference type="Pfam" id="PF16363">
    <property type="entry name" value="GDP_Man_Dehyd"/>
    <property type="match status" value="1"/>
</dbReference>
<organism evidence="2 3">
    <name type="scientific">Candidatus Magasanikbacteria bacterium CG_4_10_14_0_2_um_filter_41_10</name>
    <dbReference type="NCBI Taxonomy" id="1974638"/>
    <lineage>
        <taxon>Bacteria</taxon>
        <taxon>Candidatus Magasanikiibacteriota</taxon>
    </lineage>
</organism>
<comment type="caution">
    <text evidence="2">The sequence shown here is derived from an EMBL/GenBank/DDBJ whole genome shotgun (WGS) entry which is preliminary data.</text>
</comment>
<evidence type="ECO:0000313" key="3">
    <source>
        <dbReference type="Proteomes" id="UP000228750"/>
    </source>
</evidence>
<dbReference type="InterPro" id="IPR016040">
    <property type="entry name" value="NAD(P)-bd_dom"/>
</dbReference>